<dbReference type="RefSeq" id="XP_018273263.1">
    <property type="nucleotide sequence ID" value="XM_018418881.1"/>
</dbReference>
<evidence type="ECO:0000256" key="2">
    <source>
        <dbReference type="ARBA" id="ARBA00008335"/>
    </source>
</evidence>
<dbReference type="AlphaFoldDB" id="A0A194S9F0"/>
<evidence type="ECO:0000313" key="10">
    <source>
        <dbReference type="Proteomes" id="UP000053890"/>
    </source>
</evidence>
<feature type="transmembrane region" description="Helical" evidence="8">
    <location>
        <begin position="186"/>
        <end position="205"/>
    </location>
</feature>
<dbReference type="GO" id="GO:0005886">
    <property type="term" value="C:plasma membrane"/>
    <property type="evidence" value="ECO:0007669"/>
    <property type="project" value="TreeGrafter"/>
</dbReference>
<organism evidence="9 10">
    <name type="scientific">Rhodotorula graminis (strain WP1)</name>
    <dbReference type="NCBI Taxonomy" id="578459"/>
    <lineage>
        <taxon>Eukaryota</taxon>
        <taxon>Fungi</taxon>
        <taxon>Dikarya</taxon>
        <taxon>Basidiomycota</taxon>
        <taxon>Pucciniomycotina</taxon>
        <taxon>Microbotryomycetes</taxon>
        <taxon>Sporidiobolales</taxon>
        <taxon>Sporidiobolaceae</taxon>
        <taxon>Rhodotorula</taxon>
    </lineage>
</organism>
<dbReference type="GO" id="GO:0005774">
    <property type="term" value="C:vacuolar membrane"/>
    <property type="evidence" value="ECO:0007669"/>
    <property type="project" value="TreeGrafter"/>
</dbReference>
<evidence type="ECO:0000313" key="9">
    <source>
        <dbReference type="EMBL" id="KPV77214.1"/>
    </source>
</evidence>
<dbReference type="SUPFAM" id="SSF103473">
    <property type="entry name" value="MFS general substrate transporter"/>
    <property type="match status" value="1"/>
</dbReference>
<evidence type="ECO:0000256" key="4">
    <source>
        <dbReference type="ARBA" id="ARBA00022692"/>
    </source>
</evidence>
<evidence type="ECO:0000256" key="7">
    <source>
        <dbReference type="ARBA" id="ARBA00023136"/>
    </source>
</evidence>
<dbReference type="GO" id="GO:0005768">
    <property type="term" value="C:endosome"/>
    <property type="evidence" value="ECO:0007669"/>
    <property type="project" value="TreeGrafter"/>
</dbReference>
<name>A0A194S9F0_RHOGW</name>
<dbReference type="Gene3D" id="1.20.1250.20">
    <property type="entry name" value="MFS general substrate transporter like domains"/>
    <property type="match status" value="2"/>
</dbReference>
<feature type="transmembrane region" description="Helical" evidence="8">
    <location>
        <begin position="552"/>
        <end position="571"/>
    </location>
</feature>
<dbReference type="GeneID" id="28979328"/>
<dbReference type="GO" id="GO:0015343">
    <property type="term" value="F:siderophore-iron transmembrane transporter activity"/>
    <property type="evidence" value="ECO:0007669"/>
    <property type="project" value="TreeGrafter"/>
</dbReference>
<dbReference type="PANTHER" id="PTHR23501">
    <property type="entry name" value="MAJOR FACILITATOR SUPERFAMILY"/>
    <property type="match status" value="1"/>
</dbReference>
<comment type="subcellular location">
    <subcellularLocation>
        <location evidence="1">Endomembrane system</location>
        <topology evidence="1">Multi-pass membrane protein</topology>
    </subcellularLocation>
</comment>
<keyword evidence="5 8" id="KW-1133">Transmembrane helix</keyword>
<feature type="transmembrane region" description="Helical" evidence="8">
    <location>
        <begin position="269"/>
        <end position="292"/>
    </location>
</feature>
<evidence type="ECO:0000256" key="1">
    <source>
        <dbReference type="ARBA" id="ARBA00004127"/>
    </source>
</evidence>
<evidence type="ECO:0000256" key="5">
    <source>
        <dbReference type="ARBA" id="ARBA00022989"/>
    </source>
</evidence>
<dbReference type="EMBL" id="KQ474075">
    <property type="protein sequence ID" value="KPV77214.1"/>
    <property type="molecule type" value="Genomic_DNA"/>
</dbReference>
<proteinExistence type="inferred from homology"/>
<evidence type="ECO:0000256" key="8">
    <source>
        <dbReference type="SAM" id="Phobius"/>
    </source>
</evidence>
<feature type="transmembrane region" description="Helical" evidence="8">
    <location>
        <begin position="129"/>
        <end position="150"/>
    </location>
</feature>
<reference evidence="9 10" key="1">
    <citation type="journal article" date="2015" name="Front. Microbiol.">
        <title>Genome sequence of the plant growth promoting endophytic yeast Rhodotorula graminis WP1.</title>
        <authorList>
            <person name="Firrincieli A."/>
            <person name="Otillar R."/>
            <person name="Salamov A."/>
            <person name="Schmutz J."/>
            <person name="Khan Z."/>
            <person name="Redman R.S."/>
            <person name="Fleck N.D."/>
            <person name="Lindquist E."/>
            <person name="Grigoriev I.V."/>
            <person name="Doty S.L."/>
        </authorList>
    </citation>
    <scope>NUCLEOTIDE SEQUENCE [LARGE SCALE GENOMIC DNA]</scope>
    <source>
        <strain evidence="9 10">WP1</strain>
    </source>
</reference>
<comment type="similarity">
    <text evidence="2">Belongs to the major facilitator superfamily.</text>
</comment>
<feature type="transmembrane region" description="Helical" evidence="8">
    <location>
        <begin position="413"/>
        <end position="431"/>
    </location>
</feature>
<dbReference type="InterPro" id="IPR036259">
    <property type="entry name" value="MFS_trans_sf"/>
</dbReference>
<feature type="transmembrane region" description="Helical" evidence="8">
    <location>
        <begin position="58"/>
        <end position="78"/>
    </location>
</feature>
<dbReference type="FunFam" id="1.20.1250.20:FF:000197">
    <property type="entry name" value="Siderophore iron transporter 1"/>
    <property type="match status" value="1"/>
</dbReference>
<accession>A0A194S9F0</accession>
<evidence type="ECO:0000256" key="3">
    <source>
        <dbReference type="ARBA" id="ARBA00022448"/>
    </source>
</evidence>
<feature type="transmembrane region" description="Helical" evidence="8">
    <location>
        <begin position="387"/>
        <end position="406"/>
    </location>
</feature>
<evidence type="ECO:0000256" key="6">
    <source>
        <dbReference type="ARBA" id="ARBA00023065"/>
    </source>
</evidence>
<keyword evidence="6" id="KW-0406">Ion transport</keyword>
<keyword evidence="7 8" id="KW-0472">Membrane</keyword>
<gene>
    <name evidence="9" type="ORF">RHOBADRAFT_66156</name>
</gene>
<dbReference type="OrthoDB" id="2241241at2759"/>
<dbReference type="OMA" id="VMLNTAW"/>
<dbReference type="STRING" id="578459.A0A194S9F0"/>
<dbReference type="PANTHER" id="PTHR23501:SF92">
    <property type="entry name" value="GLUTATHIONE EXCHANGER 1-RELATED"/>
    <property type="match status" value="1"/>
</dbReference>
<keyword evidence="3" id="KW-0813">Transport</keyword>
<feature type="transmembrane region" description="Helical" evidence="8">
    <location>
        <begin position="344"/>
        <end position="361"/>
    </location>
</feature>
<feature type="transmembrane region" description="Helical" evidence="8">
    <location>
        <begin position="156"/>
        <end position="174"/>
    </location>
</feature>
<dbReference type="Proteomes" id="UP000053890">
    <property type="component" value="Unassembled WGS sequence"/>
</dbReference>
<feature type="transmembrane region" description="Helical" evidence="8">
    <location>
        <begin position="304"/>
        <end position="324"/>
    </location>
</feature>
<evidence type="ECO:0008006" key="11">
    <source>
        <dbReference type="Google" id="ProtNLM"/>
    </source>
</evidence>
<protein>
    <recommendedName>
        <fullName evidence="11">Major facilitator superfamily (MFS) profile domain-containing protein</fullName>
    </recommendedName>
</protein>
<feature type="transmembrane region" description="Helical" evidence="8">
    <location>
        <begin position="437"/>
        <end position="457"/>
    </location>
</feature>
<feature type="transmembrane region" description="Helical" evidence="8">
    <location>
        <begin position="217"/>
        <end position="240"/>
    </location>
</feature>
<keyword evidence="10" id="KW-1185">Reference proteome</keyword>
<keyword evidence="4 8" id="KW-0812">Transmembrane</keyword>
<sequence>MSVPFAGPVTAQLSANAFGESSTPDDKRSLSDAAPEVVEVKHSLGVKRIEIINSQLTPFWRAWLWVAVFLTAYCYSLDATVRGTLQSYATSSFSHHSLLSTVNVLKSIIAAACYPPYAKLADTFGRVEMILFSVVMYVIGTIVEACATNMESFCGGAVLFQFGYSAAILVLEIIISDLTSLQSRLLFSYIPAAPFLLNCFLSANVVDAITANTTWQVGIGVWAAVYPFCALLVIIPFVVASRKAKRAGLLDNYSSPYKKLGFKGLSRHLFWEVDLVGVILTIAVLSLILLPFTLAGGVSRSWKAAHNIAMLVVGVVVCIPLFIVWETKYARAPLFPFALMRSRTVLGCLGIAFLLNATWYLQGDYLYTVLVVAANESVLSATRITSMYSFASVITGIIAGLFVRFYLRRLKPVILTGIALFLVAFGILIRFRGGSNAHSGILGGQILLGIAGGLFPYSAQALIQTEGGHQHTAILLASYLAIYSVGSAFGNSISGAIWTQVLPGELEKVTSNATAVALWYGSPFVAITEPDGQWGEPIRMGVVEAYRHVQKLLCITGICLAVLLVGCGLVLKDPVLGVEQSLPARDEKEAAQSETKPRDEA</sequence>